<dbReference type="PANTHER" id="PTHR12714:SF9">
    <property type="entry name" value="PROTEIN-S-ISOPRENYLCYSTEINE O-METHYLTRANSFERASE"/>
    <property type="match status" value="1"/>
</dbReference>
<keyword evidence="6 10" id="KW-0949">S-adenosyl-L-methionine</keyword>
<dbReference type="eggNOG" id="KOG2628">
    <property type="taxonomic scope" value="Eukaryota"/>
</dbReference>
<reference evidence="12" key="1">
    <citation type="submission" date="2011-10" db="EMBL/GenBank/DDBJ databases">
        <authorList>
            <person name="Genoscope - CEA"/>
        </authorList>
    </citation>
    <scope>NUCLEOTIDE SEQUENCE</scope>
</reference>
<evidence type="ECO:0000256" key="7">
    <source>
        <dbReference type="ARBA" id="ARBA00022692"/>
    </source>
</evidence>
<organism evidence="12 13">
    <name type="scientific">Pichia sorbitophila (strain ATCC MYA-4447 / BCRC 22081 / CBS 7064 / NBRC 10061 / NRRL Y-12695)</name>
    <name type="common">Hybrid yeast</name>
    <dbReference type="NCBI Taxonomy" id="559304"/>
    <lineage>
        <taxon>Eukaryota</taxon>
        <taxon>Fungi</taxon>
        <taxon>Dikarya</taxon>
        <taxon>Ascomycota</taxon>
        <taxon>Saccharomycotina</taxon>
        <taxon>Pichiomycetes</taxon>
        <taxon>Debaryomycetaceae</taxon>
        <taxon>Millerozyma</taxon>
    </lineage>
</organism>
<dbReference type="InterPro" id="IPR007269">
    <property type="entry name" value="ICMT_MeTrfase"/>
</dbReference>
<dbReference type="Pfam" id="PF04140">
    <property type="entry name" value="ICMT"/>
    <property type="match status" value="1"/>
</dbReference>
<dbReference type="HOGENOM" id="CLU_065200_0_2_1"/>
<dbReference type="InterPro" id="IPR025770">
    <property type="entry name" value="PPMT_MeTrfase"/>
</dbReference>
<dbReference type="PROSITE" id="PS51257">
    <property type="entry name" value="PROKAR_LIPOPROTEIN"/>
    <property type="match status" value="1"/>
</dbReference>
<dbReference type="AlphaFoldDB" id="G8YQP5"/>
<evidence type="ECO:0000256" key="9">
    <source>
        <dbReference type="ARBA" id="ARBA00023136"/>
    </source>
</evidence>
<comment type="caution">
    <text evidence="10">Lacks conserved residue(s) required for the propagation of feature annotation.</text>
</comment>
<feature type="transmembrane region" description="Helical" evidence="10">
    <location>
        <begin position="20"/>
        <end position="40"/>
    </location>
</feature>
<dbReference type="EMBL" id="FO082056">
    <property type="protein sequence ID" value="CCE78980.1"/>
    <property type="molecule type" value="Genomic_DNA"/>
</dbReference>
<reference evidence="13" key="2">
    <citation type="journal article" date="2012" name="G3 (Bethesda)">
        <title>Pichia sorbitophila, an interspecies yeast hybrid reveals early steps of genome resolution following polyploidization.</title>
        <authorList>
            <person name="Leh Louis V."/>
            <person name="Despons L."/>
            <person name="Friedrich A."/>
            <person name="Martin T."/>
            <person name="Durrens P."/>
            <person name="Casaregola S."/>
            <person name="Neuveglise C."/>
            <person name="Fairhead C."/>
            <person name="Marck C."/>
            <person name="Cruz J.A."/>
            <person name="Straub M.L."/>
            <person name="Kugler V."/>
            <person name="Sacerdot C."/>
            <person name="Uzunov Z."/>
            <person name="Thierry A."/>
            <person name="Weiss S."/>
            <person name="Bleykasten C."/>
            <person name="De Montigny J."/>
            <person name="Jacques N."/>
            <person name="Jung P."/>
            <person name="Lemaire M."/>
            <person name="Mallet S."/>
            <person name="Morel G."/>
            <person name="Richard G.F."/>
            <person name="Sarkar A."/>
            <person name="Savel G."/>
            <person name="Schacherer J."/>
            <person name="Seret M.L."/>
            <person name="Talla E."/>
            <person name="Samson G."/>
            <person name="Jubin C."/>
            <person name="Poulain J."/>
            <person name="Vacherie B."/>
            <person name="Barbe V."/>
            <person name="Pelletier E."/>
            <person name="Sherman D.J."/>
            <person name="Westhof E."/>
            <person name="Weissenbach J."/>
            <person name="Baret P.V."/>
            <person name="Wincker P."/>
            <person name="Gaillardin C."/>
            <person name="Dujon B."/>
            <person name="Souciet J.L."/>
        </authorList>
    </citation>
    <scope>NUCLEOTIDE SEQUENCE [LARGE SCALE GENOMIC DNA]</scope>
    <source>
        <strain evidence="13">ATCC MYA-4447 / BCRC 22081 / CBS 7064 / NBRC 10061 / NRRL Y-12695</strain>
    </source>
</reference>
<evidence type="ECO:0000256" key="6">
    <source>
        <dbReference type="ARBA" id="ARBA00022691"/>
    </source>
</evidence>
<dbReference type="Gene3D" id="1.20.120.1630">
    <property type="match status" value="1"/>
</dbReference>
<keyword evidence="7 10" id="KW-0812">Transmembrane</keyword>
<evidence type="ECO:0000256" key="2">
    <source>
        <dbReference type="ARBA" id="ARBA00009140"/>
    </source>
</evidence>
<dbReference type="Proteomes" id="UP000005222">
    <property type="component" value="Chromosome D"/>
</dbReference>
<dbReference type="InParanoid" id="G8YQP5"/>
<dbReference type="PROSITE" id="PS51564">
    <property type="entry name" value="SAM_ICMT"/>
    <property type="match status" value="1"/>
</dbReference>
<feature type="transmembrane region" description="Helical" evidence="10">
    <location>
        <begin position="174"/>
        <end position="195"/>
    </location>
</feature>
<dbReference type="GO" id="GO:0005789">
    <property type="term" value="C:endoplasmic reticulum membrane"/>
    <property type="evidence" value="ECO:0007669"/>
    <property type="project" value="UniProtKB-SubCell"/>
</dbReference>
<dbReference type="OMA" id="IKREEAY"/>
<dbReference type="OrthoDB" id="422086at2759"/>
<evidence type="ECO:0000313" key="12">
    <source>
        <dbReference type="EMBL" id="CCE78980.1"/>
    </source>
</evidence>
<keyword evidence="4 10" id="KW-0489">Methyltransferase</keyword>
<feature type="transmembrane region" description="Helical" evidence="10">
    <location>
        <begin position="52"/>
        <end position="76"/>
    </location>
</feature>
<dbReference type="EC" id="2.1.1.100" evidence="3 10"/>
<accession>G8YQP5</accession>
<dbReference type="GO" id="GO:0004671">
    <property type="term" value="F:protein C-terminal S-isoprenylcysteine carboxyl O-methyltransferase activity"/>
    <property type="evidence" value="ECO:0007669"/>
    <property type="project" value="UniProtKB-EC"/>
</dbReference>
<evidence type="ECO:0000256" key="10">
    <source>
        <dbReference type="RuleBase" id="RU362022"/>
    </source>
</evidence>
<proteinExistence type="inferred from homology"/>
<evidence type="ECO:0000256" key="1">
    <source>
        <dbReference type="ARBA" id="ARBA00004141"/>
    </source>
</evidence>
<comment type="similarity">
    <text evidence="2 10">Belongs to the class VI-like SAM-binding methyltransferase superfamily. Isoprenylcysteine carboxyl methyltransferase family.</text>
</comment>
<evidence type="ECO:0000313" key="11">
    <source>
        <dbReference type="EMBL" id="CCE78394.1"/>
    </source>
</evidence>
<dbReference type="EMBL" id="FO082057">
    <property type="protein sequence ID" value="CCE78394.1"/>
    <property type="molecule type" value="Genomic_DNA"/>
</dbReference>
<dbReference type="Proteomes" id="UP000005222">
    <property type="component" value="Chromosome C"/>
</dbReference>
<comment type="subcellular location">
    <subcellularLocation>
        <location evidence="10">Endoplasmic reticulum membrane</location>
        <topology evidence="10">Multi-pass membrane protein</topology>
    </subcellularLocation>
    <subcellularLocation>
        <location evidence="1">Membrane</location>
        <topology evidence="1">Multi-pass membrane protein</topology>
    </subcellularLocation>
</comment>
<keyword evidence="9 10" id="KW-0472">Membrane</keyword>
<keyword evidence="13" id="KW-1185">Reference proteome</keyword>
<keyword evidence="10" id="KW-0256">Endoplasmic reticulum</keyword>
<keyword evidence="5" id="KW-0808">Transferase</keyword>
<dbReference type="PANTHER" id="PTHR12714">
    <property type="entry name" value="PROTEIN-S ISOPRENYLCYSTEINE O-METHYLTRANSFERASE"/>
    <property type="match status" value="1"/>
</dbReference>
<dbReference type="GO" id="GO:0032259">
    <property type="term" value="P:methylation"/>
    <property type="evidence" value="ECO:0007669"/>
    <property type="project" value="UniProtKB-KW"/>
</dbReference>
<dbReference type="STRING" id="559304.G8YQP5"/>
<evidence type="ECO:0000256" key="8">
    <source>
        <dbReference type="ARBA" id="ARBA00022989"/>
    </source>
</evidence>
<sequence length="236" mass="27545">MDQKKKQHTYDPAKNDLTVISLKSFALGLVFSISCVILMLNADMSTKWRTAAVRIAAYVVLAVIFYLSEFFCTYWFNCSEVDDDSFVLNDTDLHLVHALSLLELVLHTWVPLYYSPFPYVGILLAILGQSARTIALCTAGESFNHYVQREFKDEHKLVTHGIFKFMRHPSYFGFFWWFVGLQLWLGNVVVLVFGIRKLWAFFKERIAFEESFLVATYREQYKTYKERTPTLIPFIP</sequence>
<protein>
    <recommendedName>
        <fullName evidence="3 10">Protein-S-isoprenylcysteine O-methyltransferase</fullName>
        <ecNumber evidence="3 10">2.1.1.100</ecNumber>
    </recommendedName>
</protein>
<gene>
    <name evidence="12" type="primary">Piso0_001017</name>
    <name evidence="11" type="ORF">GNLVRS01_PISO0C09066g</name>
    <name evidence="12" type="ORF">GNLVRS01_PISO0D09133g</name>
</gene>
<keyword evidence="8 10" id="KW-1133">Transmembrane helix</keyword>
<evidence type="ECO:0000256" key="4">
    <source>
        <dbReference type="ARBA" id="ARBA00022603"/>
    </source>
</evidence>
<evidence type="ECO:0000256" key="5">
    <source>
        <dbReference type="ARBA" id="ARBA00022679"/>
    </source>
</evidence>
<comment type="catalytic activity">
    <reaction evidence="10">
        <text>[protein]-C-terminal S-[(2E,6E)-farnesyl]-L-cysteine + S-adenosyl-L-methionine = [protein]-C-terminal S-[(2E,6E)-farnesyl]-L-cysteine methyl ester + S-adenosyl-L-homocysteine</text>
        <dbReference type="Rhea" id="RHEA:21672"/>
        <dbReference type="Rhea" id="RHEA-COMP:12125"/>
        <dbReference type="Rhea" id="RHEA-COMP:12126"/>
        <dbReference type="ChEBI" id="CHEBI:57856"/>
        <dbReference type="ChEBI" id="CHEBI:59789"/>
        <dbReference type="ChEBI" id="CHEBI:90510"/>
        <dbReference type="ChEBI" id="CHEBI:90511"/>
        <dbReference type="EC" id="2.1.1.100"/>
    </reaction>
</comment>
<name>G8YQP5_PICSO</name>
<evidence type="ECO:0000256" key="3">
    <source>
        <dbReference type="ARBA" id="ARBA00012151"/>
    </source>
</evidence>
<evidence type="ECO:0000313" key="13">
    <source>
        <dbReference type="Proteomes" id="UP000005222"/>
    </source>
</evidence>